<feature type="transmembrane region" description="Helical" evidence="12">
    <location>
        <begin position="456"/>
        <end position="473"/>
    </location>
</feature>
<comment type="caution">
    <text evidence="16">The sequence shown here is derived from an EMBL/GenBank/DDBJ whole genome shotgun (WGS) entry which is preliminary data.</text>
</comment>
<feature type="transmembrane region" description="Helical" evidence="12">
    <location>
        <begin position="420"/>
        <end position="444"/>
    </location>
</feature>
<keyword evidence="17" id="KW-1185">Reference proteome</keyword>
<evidence type="ECO:0000313" key="16">
    <source>
        <dbReference type="EMBL" id="CAI5451134.1"/>
    </source>
</evidence>
<keyword evidence="9 12" id="KW-1133">Transmembrane helix</keyword>
<evidence type="ECO:0000256" key="2">
    <source>
        <dbReference type="ARBA" id="ARBA00006931"/>
    </source>
</evidence>
<keyword evidence="10" id="KW-0238">DNA-binding</keyword>
<dbReference type="AlphaFoldDB" id="A0A9P1N616"/>
<dbReference type="InterPro" id="IPR029058">
    <property type="entry name" value="AB_hydrolase_fold"/>
</dbReference>
<evidence type="ECO:0000256" key="13">
    <source>
        <dbReference type="SAM" id="Coils"/>
    </source>
</evidence>
<feature type="transmembrane region" description="Helical" evidence="12">
    <location>
        <begin position="524"/>
        <end position="549"/>
    </location>
</feature>
<dbReference type="GO" id="GO:0006888">
    <property type="term" value="P:endoplasmic reticulum to Golgi vesicle-mediated transport"/>
    <property type="evidence" value="ECO:0007669"/>
    <property type="project" value="TreeGrafter"/>
</dbReference>
<keyword evidence="6 12" id="KW-0378">Hydrolase</keyword>
<keyword evidence="7 12" id="KW-0256">Endoplasmic reticulum</keyword>
<evidence type="ECO:0000256" key="14">
    <source>
        <dbReference type="SAM" id="MobiDB-lite"/>
    </source>
</evidence>
<dbReference type="GO" id="GO:0015031">
    <property type="term" value="P:protein transport"/>
    <property type="evidence" value="ECO:0007669"/>
    <property type="project" value="UniProtKB-KW"/>
</dbReference>
<gene>
    <name evidence="16" type="ORF">CAMP_LOCUS13771</name>
</gene>
<accession>A0A9P1N616</accession>
<evidence type="ECO:0000256" key="7">
    <source>
        <dbReference type="ARBA" id="ARBA00022824"/>
    </source>
</evidence>
<dbReference type="SUPFAM" id="SSF53474">
    <property type="entry name" value="alpha/beta-Hydrolases"/>
    <property type="match status" value="1"/>
</dbReference>
<feature type="coiled-coil region" evidence="13">
    <location>
        <begin position="666"/>
        <end position="700"/>
    </location>
</feature>
<dbReference type="Proteomes" id="UP001152747">
    <property type="component" value="Unassembled WGS sequence"/>
</dbReference>
<dbReference type="OrthoDB" id="348976at2759"/>
<dbReference type="Pfam" id="PF00010">
    <property type="entry name" value="HLH"/>
    <property type="match status" value="1"/>
</dbReference>
<dbReference type="Pfam" id="PF07819">
    <property type="entry name" value="PGAP1"/>
    <property type="match status" value="1"/>
</dbReference>
<dbReference type="SMART" id="SM00353">
    <property type="entry name" value="HLH"/>
    <property type="match status" value="1"/>
</dbReference>
<dbReference type="InterPro" id="IPR036638">
    <property type="entry name" value="HLH_DNA-bd_sf"/>
</dbReference>
<name>A0A9P1N616_9PELO</name>
<dbReference type="FunFam" id="4.10.280.10:FF:000019">
    <property type="entry name" value="Myc proto-oncogene protein"/>
    <property type="match status" value="1"/>
</dbReference>
<evidence type="ECO:0000256" key="1">
    <source>
        <dbReference type="ARBA" id="ARBA00004477"/>
    </source>
</evidence>
<keyword evidence="4 12" id="KW-0813">Transport</keyword>
<comment type="caution">
    <text evidence="12">Lacks conserved residue(s) required for the propagation of feature annotation.</text>
</comment>
<evidence type="ECO:0000256" key="10">
    <source>
        <dbReference type="ARBA" id="ARBA00023125"/>
    </source>
</evidence>
<dbReference type="GO" id="GO:0050185">
    <property type="term" value="F:phosphatidylinositol deacylase activity"/>
    <property type="evidence" value="ECO:0007669"/>
    <property type="project" value="TreeGrafter"/>
</dbReference>
<evidence type="ECO:0000256" key="5">
    <source>
        <dbReference type="ARBA" id="ARBA00022692"/>
    </source>
</evidence>
<dbReference type="Gene3D" id="4.10.280.10">
    <property type="entry name" value="Helix-loop-helix DNA-binding domain"/>
    <property type="match status" value="1"/>
</dbReference>
<organism evidence="16 17">
    <name type="scientific">Caenorhabditis angaria</name>
    <dbReference type="NCBI Taxonomy" id="860376"/>
    <lineage>
        <taxon>Eukaryota</taxon>
        <taxon>Metazoa</taxon>
        <taxon>Ecdysozoa</taxon>
        <taxon>Nematoda</taxon>
        <taxon>Chromadorea</taxon>
        <taxon>Rhabditida</taxon>
        <taxon>Rhabditina</taxon>
        <taxon>Rhabditomorpha</taxon>
        <taxon>Rhabditoidea</taxon>
        <taxon>Rhabditidae</taxon>
        <taxon>Peloderinae</taxon>
        <taxon>Caenorhabditis</taxon>
    </lineage>
</organism>
<evidence type="ECO:0000256" key="11">
    <source>
        <dbReference type="ARBA" id="ARBA00023136"/>
    </source>
</evidence>
<keyword evidence="13" id="KW-0175">Coiled coil</keyword>
<reference evidence="16" key="1">
    <citation type="submission" date="2022-11" db="EMBL/GenBank/DDBJ databases">
        <authorList>
            <person name="Kikuchi T."/>
        </authorList>
    </citation>
    <scope>NUCLEOTIDE SEQUENCE</scope>
    <source>
        <strain evidence="16">PS1010</strain>
    </source>
</reference>
<proteinExistence type="inferred from homology"/>
<evidence type="ECO:0000259" key="15">
    <source>
        <dbReference type="PROSITE" id="PS50888"/>
    </source>
</evidence>
<comment type="function">
    <text evidence="12">Involved in inositol deacylation of GPI-anchored proteins which plays important roles in the quality control and ER-associated degradation of GPI-anchored proteins.</text>
</comment>
<dbReference type="InterPro" id="IPR039529">
    <property type="entry name" value="PGAP1/BST1"/>
</dbReference>
<evidence type="ECO:0000256" key="9">
    <source>
        <dbReference type="ARBA" id="ARBA00022989"/>
    </source>
</evidence>
<feature type="transmembrane region" description="Helical" evidence="12">
    <location>
        <begin position="480"/>
        <end position="504"/>
    </location>
</feature>
<evidence type="ECO:0000256" key="4">
    <source>
        <dbReference type="ARBA" id="ARBA00022448"/>
    </source>
</evidence>
<sequence length="704" mass="80410">MILPKTVAFTITCVSIGMIVLTIRPFLLNIFTFNKCGMTVMLEPPLFLIQPLNHTKYKLYLYTEGVEDPGVLGADPNEIPVVFIPGSGGSKNQVRSLATVMKDKKKRKNTKYTYRFFTCDFKEENTILNGHMLRSQTRFVVDALEELRKMYKNRKIIIFGHSLGGTVAMGLVTDPRFKIDWIDMFILKSAPVQVAPIVLDNSFRDYYVHWQNIWNEKQYDDFAIISYSGGLKDVLVADPLTKYGYSAAVPIWNIDEVPDHGTDHLCIVWCNQVVRHTSRLLEAYAENRGKIDTKLILKQFLERETAIRDNKFVIRSIVASEQLELGSKKVIRAKNDQYVVSVMVRQHQIVQIKTIGQCVRSVTQVRANSFRNTQIRNGTTLVTTISRNDVSGLVRLVFSLDNNCQFNVEVSTLTQATAGLFFDIFLSNSNLIVACALIFLAYIITSIEEIGEEEQFMIWASIAVSFVFPIVYVNDEIIPMVPVILGLLICMAYFFIVEIIWLVTTVFWPAVIDMRLNPDNMEQVLYGAFCSVIISPILTCFIVISILTLNRSIKKFVLAIPYFIPLFFKLKGQYETMDFLSANMQHCRKMSDFSDMEEDLDVGGPESVDPNRPDAKKHAREQHNALERRRRDNIKDMYTNLREVVPEANSERASRAMILRKAIDTIQAGQSENIRLSNELDQAEQNNQKLKDEIARLKAEKGKK</sequence>
<comment type="subcellular location">
    <subcellularLocation>
        <location evidence="1">Endoplasmic reticulum membrane</location>
        <topology evidence="1">Multi-pass membrane protein</topology>
    </subcellularLocation>
</comment>
<keyword evidence="11 12" id="KW-0472">Membrane</keyword>
<comment type="similarity">
    <text evidence="3">Belongs to the MAX family.</text>
</comment>
<dbReference type="GO" id="GO:0003677">
    <property type="term" value="F:DNA binding"/>
    <property type="evidence" value="ECO:0007669"/>
    <property type="project" value="UniProtKB-KW"/>
</dbReference>
<dbReference type="GO" id="GO:0046983">
    <property type="term" value="F:protein dimerization activity"/>
    <property type="evidence" value="ECO:0007669"/>
    <property type="project" value="InterPro"/>
</dbReference>
<evidence type="ECO:0000256" key="3">
    <source>
        <dbReference type="ARBA" id="ARBA00007628"/>
    </source>
</evidence>
<dbReference type="EC" id="3.1.-.-" evidence="12"/>
<evidence type="ECO:0000313" key="17">
    <source>
        <dbReference type="Proteomes" id="UP001152747"/>
    </source>
</evidence>
<evidence type="ECO:0000256" key="12">
    <source>
        <dbReference type="RuleBase" id="RU365011"/>
    </source>
</evidence>
<dbReference type="EMBL" id="CANHGI010000005">
    <property type="protein sequence ID" value="CAI5451134.1"/>
    <property type="molecule type" value="Genomic_DNA"/>
</dbReference>
<keyword evidence="8 12" id="KW-0653">Protein transport</keyword>
<feature type="compositionally biased region" description="Basic and acidic residues" evidence="14">
    <location>
        <begin position="609"/>
        <end position="632"/>
    </location>
</feature>
<feature type="domain" description="BHLH" evidence="15">
    <location>
        <begin position="618"/>
        <end position="669"/>
    </location>
</feature>
<dbReference type="Gene3D" id="3.40.50.1820">
    <property type="entry name" value="alpha/beta hydrolase"/>
    <property type="match status" value="1"/>
</dbReference>
<dbReference type="PANTHER" id="PTHR15495">
    <property type="entry name" value="NEGATIVE REGULATOR OF VESICLE FORMATION-RELATED"/>
    <property type="match status" value="1"/>
</dbReference>
<feature type="region of interest" description="Disordered" evidence="14">
    <location>
        <begin position="596"/>
        <end position="632"/>
    </location>
</feature>
<dbReference type="GO" id="GO:0005789">
    <property type="term" value="C:endoplasmic reticulum membrane"/>
    <property type="evidence" value="ECO:0007669"/>
    <property type="project" value="UniProtKB-SubCell"/>
</dbReference>
<evidence type="ECO:0000256" key="8">
    <source>
        <dbReference type="ARBA" id="ARBA00022927"/>
    </source>
</evidence>
<keyword evidence="5 12" id="KW-0812">Transmembrane</keyword>
<dbReference type="SUPFAM" id="SSF47459">
    <property type="entry name" value="HLH, helix-loop-helix DNA-binding domain"/>
    <property type="match status" value="1"/>
</dbReference>
<comment type="similarity">
    <text evidence="2 12">Belongs to the GPI inositol-deacylase family.</text>
</comment>
<dbReference type="InterPro" id="IPR012908">
    <property type="entry name" value="PGAP1-ab_dom-like"/>
</dbReference>
<dbReference type="PANTHER" id="PTHR15495:SF7">
    <property type="entry name" value="GPI INOSITOL-DEACYLASE"/>
    <property type="match status" value="1"/>
</dbReference>
<dbReference type="InterPro" id="IPR011598">
    <property type="entry name" value="bHLH_dom"/>
</dbReference>
<dbReference type="GO" id="GO:0006505">
    <property type="term" value="P:GPI anchor metabolic process"/>
    <property type="evidence" value="ECO:0007669"/>
    <property type="project" value="TreeGrafter"/>
</dbReference>
<protein>
    <recommendedName>
        <fullName evidence="12">GPI inositol-deacylase</fullName>
        <ecNumber evidence="12">3.1.-.-</ecNumber>
    </recommendedName>
</protein>
<evidence type="ECO:0000256" key="6">
    <source>
        <dbReference type="ARBA" id="ARBA00022801"/>
    </source>
</evidence>
<feature type="transmembrane region" description="Helical" evidence="12">
    <location>
        <begin position="6"/>
        <end position="31"/>
    </location>
</feature>
<dbReference type="PROSITE" id="PS50888">
    <property type="entry name" value="BHLH"/>
    <property type="match status" value="1"/>
</dbReference>